<dbReference type="RefSeq" id="XP_002427893.1">
    <property type="nucleotide sequence ID" value="XM_002427848.1"/>
</dbReference>
<keyword evidence="4" id="KW-1185">Reference proteome</keyword>
<reference evidence="2" key="1">
    <citation type="submission" date="2007-04" db="EMBL/GenBank/DDBJ databases">
        <title>Annotation of Pediculus humanus corporis strain USDA.</title>
        <authorList>
            <person name="Kirkness E."/>
            <person name="Hannick L."/>
            <person name="Hass B."/>
            <person name="Bruggner R."/>
            <person name="Lawson D."/>
            <person name="Bidwell S."/>
            <person name="Joardar V."/>
            <person name="Caler E."/>
            <person name="Walenz B."/>
            <person name="Inman J."/>
            <person name="Schobel S."/>
            <person name="Galinsky K."/>
            <person name="Amedeo P."/>
            <person name="Strausberg R."/>
        </authorList>
    </citation>
    <scope>NUCLEOTIDE SEQUENCE</scope>
    <source>
        <strain evidence="2">USDA</strain>
    </source>
</reference>
<dbReference type="Proteomes" id="UP000009046">
    <property type="component" value="Unassembled WGS sequence"/>
</dbReference>
<organism>
    <name type="scientific">Pediculus humanus subsp. corporis</name>
    <name type="common">Body louse</name>
    <dbReference type="NCBI Taxonomy" id="121224"/>
    <lineage>
        <taxon>Eukaryota</taxon>
        <taxon>Metazoa</taxon>
        <taxon>Ecdysozoa</taxon>
        <taxon>Arthropoda</taxon>
        <taxon>Hexapoda</taxon>
        <taxon>Insecta</taxon>
        <taxon>Pterygota</taxon>
        <taxon>Neoptera</taxon>
        <taxon>Paraneoptera</taxon>
        <taxon>Psocodea</taxon>
        <taxon>Troctomorpha</taxon>
        <taxon>Phthiraptera</taxon>
        <taxon>Anoplura</taxon>
        <taxon>Pediculidae</taxon>
        <taxon>Pediculus</taxon>
    </lineage>
</organism>
<gene>
    <name evidence="3" type="primary">8231980</name>
    <name evidence="2" type="ORF">Phum_PHUM351660</name>
</gene>
<accession>E0VP49</accession>
<reference evidence="2" key="2">
    <citation type="submission" date="2007-04" db="EMBL/GenBank/DDBJ databases">
        <title>The genome of the human body louse.</title>
        <authorList>
            <consortium name="The Human Body Louse Genome Consortium"/>
            <person name="Kirkness E."/>
            <person name="Walenz B."/>
            <person name="Hass B."/>
            <person name="Bruggner R."/>
            <person name="Strausberg R."/>
        </authorList>
    </citation>
    <scope>NUCLEOTIDE SEQUENCE</scope>
    <source>
        <strain evidence="2">USDA</strain>
    </source>
</reference>
<dbReference type="EnsemblMetazoa" id="PHUM351660-RA">
    <property type="protein sequence ID" value="PHUM351660-PA"/>
    <property type="gene ID" value="PHUM351660"/>
</dbReference>
<feature type="chain" id="PRO_5014570166" evidence="1">
    <location>
        <begin position="26"/>
        <end position="200"/>
    </location>
</feature>
<dbReference type="KEGG" id="phu:Phum_PHUM351660"/>
<dbReference type="VEuPathDB" id="VectorBase:PHUM351660"/>
<evidence type="ECO:0000256" key="1">
    <source>
        <dbReference type="SAM" id="SignalP"/>
    </source>
</evidence>
<evidence type="ECO:0000313" key="4">
    <source>
        <dbReference type="Proteomes" id="UP000009046"/>
    </source>
</evidence>
<proteinExistence type="predicted"/>
<dbReference type="InParanoid" id="E0VP49"/>
<protein>
    <submittedName>
        <fullName evidence="2 3">Uncharacterized protein</fullName>
    </submittedName>
</protein>
<evidence type="ECO:0000313" key="2">
    <source>
        <dbReference type="EMBL" id="EEB15155.1"/>
    </source>
</evidence>
<dbReference type="EMBL" id="DS235354">
    <property type="protein sequence ID" value="EEB15155.1"/>
    <property type="molecule type" value="Genomic_DNA"/>
</dbReference>
<keyword evidence="1" id="KW-0732">Signal</keyword>
<dbReference type="HOGENOM" id="CLU_1367686_0_0_1"/>
<sequence length="200" mass="23294">MHFKSVSILLFLIILQSSVFIDSRATVLRISNEQKYNSQPGSGKLNYNSVHFRHKNHMLHKKHYRCYLDRLYSRSHVSKQSRYPILDKIVNRLDNQIDRELNKVKMTTSNPFDSWHVTIPNLVIDKKDKLTYVAVGSKNRTTEMINFGSVNNSQNLISNTDKKKNTNVHLPVVKVYENSITFEGNRDHVTKDITTTSSWK</sequence>
<dbReference type="AlphaFoldDB" id="E0VP49"/>
<dbReference type="GeneID" id="8231980"/>
<reference evidence="3" key="3">
    <citation type="submission" date="2021-02" db="UniProtKB">
        <authorList>
            <consortium name="EnsemblMetazoa"/>
        </authorList>
    </citation>
    <scope>IDENTIFICATION</scope>
    <source>
        <strain evidence="3">USDA</strain>
    </source>
</reference>
<name>E0VP49_PEDHC</name>
<dbReference type="EMBL" id="AAZO01004087">
    <property type="status" value="NOT_ANNOTATED_CDS"/>
    <property type="molecule type" value="Genomic_DNA"/>
</dbReference>
<dbReference type="CTD" id="8231980"/>
<evidence type="ECO:0000313" key="3">
    <source>
        <dbReference type="EnsemblMetazoa" id="PHUM351660-PA"/>
    </source>
</evidence>
<feature type="signal peptide" evidence="1">
    <location>
        <begin position="1"/>
        <end position="25"/>
    </location>
</feature>